<evidence type="ECO:0000313" key="1">
    <source>
        <dbReference type="EMBL" id="APU69124.1"/>
    </source>
</evidence>
<evidence type="ECO:0000313" key="2">
    <source>
        <dbReference type="Proteomes" id="UP000186230"/>
    </source>
</evidence>
<dbReference type="AlphaFoldDB" id="A0A1L7I7C4"/>
<name>A0A1L7I7C4_9FLAO</name>
<dbReference type="OrthoDB" id="913551at2"/>
<protein>
    <submittedName>
        <fullName evidence="1">Uncharacterized protein</fullName>
    </submittedName>
</protein>
<dbReference type="SUPFAM" id="SSF53756">
    <property type="entry name" value="UDP-Glycosyltransferase/glycogen phosphorylase"/>
    <property type="match status" value="1"/>
</dbReference>
<proteinExistence type="predicted"/>
<gene>
    <name evidence="1" type="ORF">GRFL_2400</name>
</gene>
<dbReference type="KEGG" id="gfl:GRFL_2400"/>
<accession>A0A1L7I7C4</accession>
<keyword evidence="2" id="KW-1185">Reference proteome</keyword>
<dbReference type="RefSeq" id="WP_083644818.1">
    <property type="nucleotide sequence ID" value="NZ_AMRU01000011.1"/>
</dbReference>
<dbReference type="Proteomes" id="UP000186230">
    <property type="component" value="Chromosome"/>
</dbReference>
<dbReference type="STRING" id="1229726.GRFL_2400"/>
<organism evidence="1 2">
    <name type="scientific">Christiangramia flava JLT2011</name>
    <dbReference type="NCBI Taxonomy" id="1229726"/>
    <lineage>
        <taxon>Bacteria</taxon>
        <taxon>Pseudomonadati</taxon>
        <taxon>Bacteroidota</taxon>
        <taxon>Flavobacteriia</taxon>
        <taxon>Flavobacteriales</taxon>
        <taxon>Flavobacteriaceae</taxon>
        <taxon>Christiangramia</taxon>
    </lineage>
</organism>
<sequence length="462" mass="53983">MEQKKVLAIIPDGVSLRNFLFTDFPKKAKQAGLEIVYWNATPYNIKADGEKEIKLRPKPRAITDVYKRAKIISELNHFRDKFNDAVYEKYKFPASTEGWKNKLKNLIVSRLSDTYTGEKGLRVLRERMQNSERKSAYYKECIKVLKREKPDLVFCANQRPVNAIAPVRAAKDLGITTAGFIFSWDNLPKATKVIETDFYFVWSDHMKNELLRYYPYLKEEQVKITGTPQFEIHCKEEVLLEKEVFFKKYGLDTEKEYLCFSGDDLTTSPHDEVFLRDVAEAVRNLNRKGENLGIIFRRCPVDFSSRYDKVLKEYLDEITAIDPEWSGGHNSWDAVMPTREDMILQTNIIEHSFMVINIASSMVFDFAARKKPCAYINYVPEVNNLKKDVREIYDYIHFRSMENRASVYWINSKTGIIEAIQHIFKGETKVVLQNTLQWFNIINLNLCEKASEQICDKIKSLR</sequence>
<reference evidence="1 2" key="1">
    <citation type="submission" date="2016-07" db="EMBL/GenBank/DDBJ databases">
        <title>Multi-omics approach to identify versatile polysaccharide utilization systems of a marine flavobacterium Gramella flava.</title>
        <authorList>
            <person name="Tang K."/>
        </authorList>
    </citation>
    <scope>NUCLEOTIDE SEQUENCE [LARGE SCALE GENOMIC DNA]</scope>
    <source>
        <strain evidence="1 2">JLT2011</strain>
    </source>
</reference>
<dbReference type="EMBL" id="CP016359">
    <property type="protein sequence ID" value="APU69124.1"/>
    <property type="molecule type" value="Genomic_DNA"/>
</dbReference>